<proteinExistence type="predicted"/>
<dbReference type="AlphaFoldDB" id="X0YH85"/>
<feature type="non-terminal residue" evidence="1">
    <location>
        <position position="36"/>
    </location>
</feature>
<protein>
    <submittedName>
        <fullName evidence="1">Uncharacterized protein</fullName>
    </submittedName>
</protein>
<gene>
    <name evidence="1" type="ORF">S01H4_11465</name>
</gene>
<name>X0YH85_9ZZZZ</name>
<reference evidence="1" key="1">
    <citation type="journal article" date="2014" name="Front. Microbiol.">
        <title>High frequency of phylogenetically diverse reductive dehalogenase-homologous genes in deep subseafloor sedimentary metagenomes.</title>
        <authorList>
            <person name="Kawai M."/>
            <person name="Futagami T."/>
            <person name="Toyoda A."/>
            <person name="Takaki Y."/>
            <person name="Nishi S."/>
            <person name="Hori S."/>
            <person name="Arai W."/>
            <person name="Tsubouchi T."/>
            <person name="Morono Y."/>
            <person name="Uchiyama I."/>
            <person name="Ito T."/>
            <person name="Fujiyama A."/>
            <person name="Inagaki F."/>
            <person name="Takami H."/>
        </authorList>
    </citation>
    <scope>NUCLEOTIDE SEQUENCE</scope>
    <source>
        <strain evidence="1">Expedition CK06-06</strain>
    </source>
</reference>
<evidence type="ECO:0000313" key="1">
    <source>
        <dbReference type="EMBL" id="GAG55275.1"/>
    </source>
</evidence>
<accession>X0YH85</accession>
<dbReference type="EMBL" id="BART01004638">
    <property type="protein sequence ID" value="GAG55275.1"/>
    <property type="molecule type" value="Genomic_DNA"/>
</dbReference>
<comment type="caution">
    <text evidence="1">The sequence shown here is derived from an EMBL/GenBank/DDBJ whole genome shotgun (WGS) entry which is preliminary data.</text>
</comment>
<organism evidence="1">
    <name type="scientific">marine sediment metagenome</name>
    <dbReference type="NCBI Taxonomy" id="412755"/>
    <lineage>
        <taxon>unclassified sequences</taxon>
        <taxon>metagenomes</taxon>
        <taxon>ecological metagenomes</taxon>
    </lineage>
</organism>
<sequence>MDFDFFSSGPGLFFPFAYYSKNGSSSNIKDFFSPDS</sequence>